<dbReference type="Pfam" id="PF04828">
    <property type="entry name" value="GFA"/>
    <property type="match status" value="1"/>
</dbReference>
<keyword evidence="3" id="KW-0862">Zinc</keyword>
<evidence type="ECO:0000256" key="1">
    <source>
        <dbReference type="ARBA" id="ARBA00005495"/>
    </source>
</evidence>
<dbReference type="InterPro" id="IPR006913">
    <property type="entry name" value="CENP-V/GFA"/>
</dbReference>
<dbReference type="GO" id="GO:0016846">
    <property type="term" value="F:carbon-sulfur lyase activity"/>
    <property type="evidence" value="ECO:0007669"/>
    <property type="project" value="InterPro"/>
</dbReference>
<dbReference type="Gene3D" id="3.90.1590.10">
    <property type="entry name" value="glutathione-dependent formaldehyde- activating enzyme (gfa)"/>
    <property type="match status" value="1"/>
</dbReference>
<dbReference type="VEuPathDB" id="FungiDB:AB675_9688"/>
<evidence type="ECO:0000256" key="4">
    <source>
        <dbReference type="SAM" id="MobiDB-lite"/>
    </source>
</evidence>
<dbReference type="OrthoDB" id="6329284at2759"/>
<evidence type="ECO:0000259" key="5">
    <source>
        <dbReference type="Pfam" id="PF04828"/>
    </source>
</evidence>
<dbReference type="GO" id="GO:0046872">
    <property type="term" value="F:metal ion binding"/>
    <property type="evidence" value="ECO:0007669"/>
    <property type="project" value="UniProtKB-KW"/>
</dbReference>
<keyword evidence="2" id="KW-0479">Metal-binding</keyword>
<comment type="similarity">
    <text evidence="1">Belongs to the Gfa family.</text>
</comment>
<dbReference type="SUPFAM" id="SSF51316">
    <property type="entry name" value="Mss4-like"/>
    <property type="match status" value="1"/>
</dbReference>
<feature type="region of interest" description="Disordered" evidence="4">
    <location>
        <begin position="110"/>
        <end position="136"/>
    </location>
</feature>
<evidence type="ECO:0000313" key="6">
    <source>
        <dbReference type="EMBL" id="KPI42483.1"/>
    </source>
</evidence>
<dbReference type="AlphaFoldDB" id="A0A0N1P0C5"/>
<protein>
    <recommendedName>
        <fullName evidence="5">CENP-V/GFA domain-containing protein</fullName>
    </recommendedName>
</protein>
<dbReference type="STRING" id="1664694.A0A0N1P0C5"/>
<gene>
    <name evidence="6" type="ORF">AB675_9688</name>
</gene>
<reference evidence="6 7" key="1">
    <citation type="submission" date="2015-06" db="EMBL/GenBank/DDBJ databases">
        <title>Draft genome of the ant-associated black yeast Phialophora attae CBS 131958.</title>
        <authorList>
            <person name="Moreno L.F."/>
            <person name="Stielow B.J."/>
            <person name="de Hoog S."/>
            <person name="Vicente V.A."/>
            <person name="Weiss V.A."/>
            <person name="de Vries M."/>
            <person name="Cruz L.M."/>
            <person name="Souza E.M."/>
        </authorList>
    </citation>
    <scope>NUCLEOTIDE SEQUENCE [LARGE SCALE GENOMIC DNA]</scope>
    <source>
        <strain evidence="6 7">CBS 131958</strain>
    </source>
</reference>
<dbReference type="Proteomes" id="UP000038010">
    <property type="component" value="Unassembled WGS sequence"/>
</dbReference>
<evidence type="ECO:0000313" key="7">
    <source>
        <dbReference type="Proteomes" id="UP000038010"/>
    </source>
</evidence>
<dbReference type="EMBL" id="LFJN01000007">
    <property type="protein sequence ID" value="KPI42483.1"/>
    <property type="molecule type" value="Genomic_DNA"/>
</dbReference>
<dbReference type="InterPro" id="IPR011057">
    <property type="entry name" value="Mss4-like_sf"/>
</dbReference>
<accession>A0A0N1P0C5</accession>
<evidence type="ECO:0000256" key="3">
    <source>
        <dbReference type="ARBA" id="ARBA00022833"/>
    </source>
</evidence>
<feature type="domain" description="CENP-V/GFA" evidence="5">
    <location>
        <begin position="12"/>
        <end position="94"/>
    </location>
</feature>
<organism evidence="6 7">
    <name type="scientific">Cyphellophora attinorum</name>
    <dbReference type="NCBI Taxonomy" id="1664694"/>
    <lineage>
        <taxon>Eukaryota</taxon>
        <taxon>Fungi</taxon>
        <taxon>Dikarya</taxon>
        <taxon>Ascomycota</taxon>
        <taxon>Pezizomycotina</taxon>
        <taxon>Eurotiomycetes</taxon>
        <taxon>Chaetothyriomycetidae</taxon>
        <taxon>Chaetothyriales</taxon>
        <taxon>Cyphellophoraceae</taxon>
        <taxon>Cyphellophora</taxon>
    </lineage>
</organism>
<keyword evidence="7" id="KW-1185">Reference proteome</keyword>
<comment type="caution">
    <text evidence="6">The sequence shown here is derived from an EMBL/GenBank/DDBJ whole genome shotgun (WGS) entry which is preliminary data.</text>
</comment>
<sequence>MADSARVTGGCECGRISGGPFLPFVDFKKKDIEWTTKPDTYSSSGDAERGFCKVCGSTLTMTYHFQEDSLGVTLGSLDRVCGFVPETKYHIFVKDKPAWFQIPDDGLPRHQEFNDNDRYQQGLKQWRESHPKEEVK</sequence>
<proteinExistence type="inferred from homology"/>
<name>A0A0N1P0C5_9EURO</name>
<dbReference type="GeneID" id="28742125"/>
<dbReference type="RefSeq" id="XP_018002446.1">
    <property type="nucleotide sequence ID" value="XM_018150245.1"/>
</dbReference>
<evidence type="ECO:0000256" key="2">
    <source>
        <dbReference type="ARBA" id="ARBA00022723"/>
    </source>
</evidence>
<feature type="compositionally biased region" description="Basic and acidic residues" evidence="4">
    <location>
        <begin position="125"/>
        <end position="136"/>
    </location>
</feature>